<evidence type="ECO:0000313" key="6">
    <source>
        <dbReference type="Proteomes" id="UP001208570"/>
    </source>
</evidence>
<feature type="signal peptide" evidence="4">
    <location>
        <begin position="1"/>
        <end position="22"/>
    </location>
</feature>
<dbReference type="GO" id="GO:0005581">
    <property type="term" value="C:collagen trimer"/>
    <property type="evidence" value="ECO:0007669"/>
    <property type="project" value="UniProtKB-KW"/>
</dbReference>
<dbReference type="EMBL" id="JAODUP010000201">
    <property type="protein sequence ID" value="KAK2156978.1"/>
    <property type="molecule type" value="Genomic_DNA"/>
</dbReference>
<evidence type="ECO:0000256" key="3">
    <source>
        <dbReference type="SAM" id="MobiDB-lite"/>
    </source>
</evidence>
<feature type="region of interest" description="Disordered" evidence="3">
    <location>
        <begin position="141"/>
        <end position="226"/>
    </location>
</feature>
<evidence type="ECO:0000256" key="2">
    <source>
        <dbReference type="ARBA" id="ARBA00022525"/>
    </source>
</evidence>
<protein>
    <submittedName>
        <fullName evidence="5">Uncharacterized protein</fullName>
    </submittedName>
</protein>
<evidence type="ECO:0000256" key="4">
    <source>
        <dbReference type="SAM" id="SignalP"/>
    </source>
</evidence>
<keyword evidence="4" id="KW-0732">Signal</keyword>
<sequence length="322" mass="34573">MSYNGCLAAVSLILFTGVAIRGEGPRCYRCRNGRSNEDCNYGLLEKCGKWNYERSIFEKRNEAYACEVEVFNVYGRKIIKKRCIDASQCYNPDVTQCEDDKRRCTYCCLGDLCNKDETPAGTNTATTATTMLHIYTPTPYANYPGRQGPKGDAGYPGPPGIPGIRGEQGRVGTPGLRGLPGVDLQGPKGVPGHPGSEGPKGNSGERDISKLKGERGQKGNSGRSGKDGLKGLTGLCICAKPTVEATVSFTVIARGVEQTSDYYQHVAITSVITNITNLGLGISRDHMDFRTPVGGVYVFDVTSIANGNGAVPLWCCCEAGMR</sequence>
<accession>A0AAD9JPH5</accession>
<proteinExistence type="predicted"/>
<reference evidence="5" key="1">
    <citation type="journal article" date="2023" name="Mol. Biol. Evol.">
        <title>Third-Generation Sequencing Reveals the Adaptive Role of the Epigenome in Three Deep-Sea Polychaetes.</title>
        <authorList>
            <person name="Perez M."/>
            <person name="Aroh O."/>
            <person name="Sun Y."/>
            <person name="Lan Y."/>
            <person name="Juniper S.K."/>
            <person name="Young C.R."/>
            <person name="Angers B."/>
            <person name="Qian P.Y."/>
        </authorList>
    </citation>
    <scope>NUCLEOTIDE SEQUENCE</scope>
    <source>
        <strain evidence="5">P08H-3</strain>
    </source>
</reference>
<comment type="caution">
    <text evidence="5">The sequence shown here is derived from an EMBL/GenBank/DDBJ whole genome shotgun (WGS) entry which is preliminary data.</text>
</comment>
<evidence type="ECO:0000313" key="5">
    <source>
        <dbReference type="EMBL" id="KAK2156978.1"/>
    </source>
</evidence>
<comment type="subcellular location">
    <subcellularLocation>
        <location evidence="1">Secreted</location>
    </subcellularLocation>
</comment>
<gene>
    <name evidence="5" type="ORF">LSH36_201g03024</name>
</gene>
<dbReference type="InterPro" id="IPR008160">
    <property type="entry name" value="Collagen"/>
</dbReference>
<keyword evidence="2" id="KW-0964">Secreted</keyword>
<dbReference type="PANTHER" id="PTHR15427">
    <property type="entry name" value="EMILIN ELASTIN MICROFIBRIL INTERFACE-LOCATED PROTEIN ELASTIN MICROFIBRIL INTERFACER"/>
    <property type="match status" value="1"/>
</dbReference>
<organism evidence="5 6">
    <name type="scientific">Paralvinella palmiformis</name>
    <dbReference type="NCBI Taxonomy" id="53620"/>
    <lineage>
        <taxon>Eukaryota</taxon>
        <taxon>Metazoa</taxon>
        <taxon>Spiralia</taxon>
        <taxon>Lophotrochozoa</taxon>
        <taxon>Annelida</taxon>
        <taxon>Polychaeta</taxon>
        <taxon>Sedentaria</taxon>
        <taxon>Canalipalpata</taxon>
        <taxon>Terebellida</taxon>
        <taxon>Terebelliformia</taxon>
        <taxon>Alvinellidae</taxon>
        <taxon>Paralvinella</taxon>
    </lineage>
</organism>
<feature type="compositionally biased region" description="Basic and acidic residues" evidence="3">
    <location>
        <begin position="203"/>
        <end position="217"/>
    </location>
</feature>
<keyword evidence="6" id="KW-1185">Reference proteome</keyword>
<dbReference type="AlphaFoldDB" id="A0AAD9JPH5"/>
<name>A0AAD9JPH5_9ANNE</name>
<dbReference type="Proteomes" id="UP001208570">
    <property type="component" value="Unassembled WGS sequence"/>
</dbReference>
<dbReference type="PANTHER" id="PTHR15427:SF33">
    <property type="entry name" value="COLLAGEN IV NC1 DOMAIN-CONTAINING PROTEIN"/>
    <property type="match status" value="1"/>
</dbReference>
<feature type="chain" id="PRO_5041996070" evidence="4">
    <location>
        <begin position="23"/>
        <end position="322"/>
    </location>
</feature>
<dbReference type="Pfam" id="PF01391">
    <property type="entry name" value="Collagen"/>
    <property type="match status" value="1"/>
</dbReference>
<evidence type="ECO:0000256" key="1">
    <source>
        <dbReference type="ARBA" id="ARBA00004613"/>
    </source>
</evidence>
<dbReference type="InterPro" id="IPR050392">
    <property type="entry name" value="Collagen/C1q_domain"/>
</dbReference>